<accession>A0A0W0SMC5</accession>
<gene>
    <name evidence="1" type="ORF">Lbru_1330</name>
</gene>
<dbReference type="OrthoDB" id="5651045at2"/>
<dbReference type="EMBL" id="LNXV01000009">
    <property type="protein sequence ID" value="KTC84462.1"/>
    <property type="molecule type" value="Genomic_DNA"/>
</dbReference>
<dbReference type="RefSeq" id="WP_058441413.1">
    <property type="nucleotide sequence ID" value="NZ_CAAAHU010000028.1"/>
</dbReference>
<keyword evidence="2" id="KW-1185">Reference proteome</keyword>
<reference evidence="1 2" key="1">
    <citation type="submission" date="2015-11" db="EMBL/GenBank/DDBJ databases">
        <title>Genomic analysis of 38 Legionella species identifies large and diverse effector repertoires.</title>
        <authorList>
            <person name="Burstein D."/>
            <person name="Amaro F."/>
            <person name="Zusman T."/>
            <person name="Lifshitz Z."/>
            <person name="Cohen O."/>
            <person name="Gilbert J.A."/>
            <person name="Pupko T."/>
            <person name="Shuman H.A."/>
            <person name="Segal G."/>
        </authorList>
    </citation>
    <scope>NUCLEOTIDE SEQUENCE [LARGE SCALE GENOMIC DNA]</scope>
    <source>
        <strain evidence="1 2">ATCC 43878</strain>
    </source>
</reference>
<evidence type="ECO:0000313" key="1">
    <source>
        <dbReference type="EMBL" id="KTC84462.1"/>
    </source>
</evidence>
<dbReference type="Proteomes" id="UP000054742">
    <property type="component" value="Unassembled WGS sequence"/>
</dbReference>
<name>A0A0W0SMC5_9GAMM</name>
<dbReference type="AlphaFoldDB" id="A0A0W0SMC5"/>
<comment type="caution">
    <text evidence="1">The sequence shown here is derived from an EMBL/GenBank/DDBJ whole genome shotgun (WGS) entry which is preliminary data.</text>
</comment>
<organism evidence="1 2">
    <name type="scientific">Legionella brunensis</name>
    <dbReference type="NCBI Taxonomy" id="29422"/>
    <lineage>
        <taxon>Bacteria</taxon>
        <taxon>Pseudomonadati</taxon>
        <taxon>Pseudomonadota</taxon>
        <taxon>Gammaproteobacteria</taxon>
        <taxon>Legionellales</taxon>
        <taxon>Legionellaceae</taxon>
        <taxon>Legionella</taxon>
    </lineage>
</organism>
<evidence type="ECO:0000313" key="2">
    <source>
        <dbReference type="Proteomes" id="UP000054742"/>
    </source>
</evidence>
<dbReference type="STRING" id="29422.Lbru_1330"/>
<proteinExistence type="predicted"/>
<dbReference type="PATRIC" id="fig|29422.6.peg.1407"/>
<sequence>MAPSLSFFSRKVPSKQVSERKGRFLKAKEHGAYQLVVEDYEPILQHYIEKYGLEDIAVVINGTTEFGRKTVSENAEEIQKNIDLFENEDLQYANLVRNYWVLPSATVPAPFYLNKVDDKKTDFSPYYEELYNALKDDFLDERGRLKELSLEQLKRLNQICLRLNCREKLEEYRVKIVEDLNNRKQKICLTKEQSLEEIKRIQKNLGEDESVIYFFTNNVRTGPAHFEFVQIKKNEIIKPIHWFLHSSNIIGKNDLNNIFIPDISDFIKPYIKPQYLQPQVDEVSCGTLGILYLKELLKNNCRQLNDFTLSLPIYKIHNREVSQGNLFFPSPHVLRYSQSSFYNDVILAMVKHDHETTIKFKDANYKIKPLKVILEDSIKLAKADGNMALVAENQRILKNLPAFREKWLMEYKTEIQKRKAMQGEKYNLYLAYSTKRMQALAHHPEGLQKEQANEPDLMTEKATKNVSLIERIKKTLQITEKKTPPRSYLFHPEEAITKVVDNPLYEGDKFQENPFYEPKK</sequence>
<protein>
    <submittedName>
        <fullName evidence="1">Uncharacterized protein</fullName>
    </submittedName>
</protein>